<dbReference type="AlphaFoldDB" id="A0AAQ3JMF0"/>
<protein>
    <submittedName>
        <fullName evidence="7">Tetraspanin-7-like</fullName>
    </submittedName>
</protein>
<evidence type="ECO:0000256" key="5">
    <source>
        <dbReference type="ARBA" id="ARBA00023136"/>
    </source>
</evidence>
<dbReference type="GO" id="GO:0009734">
    <property type="term" value="P:auxin-activated signaling pathway"/>
    <property type="evidence" value="ECO:0007669"/>
    <property type="project" value="InterPro"/>
</dbReference>
<reference evidence="7 8" key="1">
    <citation type="submission" date="2023-10" db="EMBL/GenBank/DDBJ databases">
        <title>Chromosome-scale genome assembly provides insights into flower coloration mechanisms of Canna indica.</title>
        <authorList>
            <person name="Li C."/>
        </authorList>
    </citation>
    <scope>NUCLEOTIDE SEQUENCE [LARGE SCALE GENOMIC DNA]</scope>
    <source>
        <tissue evidence="7">Flower</tissue>
    </source>
</reference>
<gene>
    <name evidence="7" type="ORF">Cni_G01352</name>
</gene>
<feature type="transmembrane region" description="Helical" evidence="6">
    <location>
        <begin position="72"/>
        <end position="96"/>
    </location>
</feature>
<feature type="transmembrane region" description="Helical" evidence="6">
    <location>
        <begin position="233"/>
        <end position="255"/>
    </location>
</feature>
<comment type="subcellular location">
    <subcellularLocation>
        <location evidence="1">Membrane</location>
        <topology evidence="1">Multi-pass membrane protein</topology>
    </subcellularLocation>
</comment>
<comment type="similarity">
    <text evidence="2">Belongs to the tetraspanin (TM4SF) family.</text>
</comment>
<evidence type="ECO:0000313" key="7">
    <source>
        <dbReference type="EMBL" id="WOK92661.1"/>
    </source>
</evidence>
<dbReference type="PANTHER" id="PTHR32191">
    <property type="entry name" value="TETRASPANIN-8-RELATED"/>
    <property type="match status" value="1"/>
</dbReference>
<organism evidence="7 8">
    <name type="scientific">Canna indica</name>
    <name type="common">Indian-shot</name>
    <dbReference type="NCBI Taxonomy" id="4628"/>
    <lineage>
        <taxon>Eukaryota</taxon>
        <taxon>Viridiplantae</taxon>
        <taxon>Streptophyta</taxon>
        <taxon>Embryophyta</taxon>
        <taxon>Tracheophyta</taxon>
        <taxon>Spermatophyta</taxon>
        <taxon>Magnoliopsida</taxon>
        <taxon>Liliopsida</taxon>
        <taxon>Zingiberales</taxon>
        <taxon>Cannaceae</taxon>
        <taxon>Canna</taxon>
    </lineage>
</organism>
<keyword evidence="3 6" id="KW-0812">Transmembrane</keyword>
<name>A0AAQ3JMF0_9LILI</name>
<evidence type="ECO:0000256" key="4">
    <source>
        <dbReference type="ARBA" id="ARBA00022989"/>
    </source>
</evidence>
<accession>A0AAQ3JMF0</accession>
<feature type="transmembrane region" description="Helical" evidence="6">
    <location>
        <begin position="44"/>
        <end position="65"/>
    </location>
</feature>
<evidence type="ECO:0000256" key="1">
    <source>
        <dbReference type="ARBA" id="ARBA00004141"/>
    </source>
</evidence>
<evidence type="ECO:0000256" key="2">
    <source>
        <dbReference type="ARBA" id="ARBA00006840"/>
    </source>
</evidence>
<proteinExistence type="inferred from homology"/>
<keyword evidence="5 6" id="KW-0472">Membrane</keyword>
<sequence>MTRFSNSIIGALNVITLLTSLPIIVGGIWLTVRAATDCEKFLDRPLIAVGVFLFVVSLAGFVGACCRQSCLLWVYLVVMFLLILLLFCFTIFAFVVTNKGAGQAVSGRGFKEYRLGDYSNWLQRRVDNAKNWKRIRSCLLQGKVCKSLQQKRQTWDQFINDNLSPIQSGCCKPPSACNFTYIDGTAWKKPAGFRSADMPDCDAWQNDESTLCYDCGSCKGGVLANLKNDWKKIAVVNIVFLIFLIVVYSVGCCAFRNNRHDYRYPRFKQSPY</sequence>
<dbReference type="InterPro" id="IPR044991">
    <property type="entry name" value="TET_plant"/>
</dbReference>
<feature type="transmembrane region" description="Helical" evidence="6">
    <location>
        <begin position="12"/>
        <end position="32"/>
    </location>
</feature>
<dbReference type="EMBL" id="CP136890">
    <property type="protein sequence ID" value="WOK92661.1"/>
    <property type="molecule type" value="Genomic_DNA"/>
</dbReference>
<dbReference type="PRINTS" id="PR00259">
    <property type="entry name" value="TMFOUR"/>
</dbReference>
<evidence type="ECO:0000256" key="3">
    <source>
        <dbReference type="ARBA" id="ARBA00022692"/>
    </source>
</evidence>
<dbReference type="Proteomes" id="UP001327560">
    <property type="component" value="Chromosome 1"/>
</dbReference>
<evidence type="ECO:0000256" key="6">
    <source>
        <dbReference type="SAM" id="Phobius"/>
    </source>
</evidence>
<keyword evidence="8" id="KW-1185">Reference proteome</keyword>
<dbReference type="InterPro" id="IPR018499">
    <property type="entry name" value="Tetraspanin/Peripherin"/>
</dbReference>
<dbReference type="Pfam" id="PF00335">
    <property type="entry name" value="Tetraspanin"/>
    <property type="match status" value="1"/>
</dbReference>
<evidence type="ECO:0000313" key="8">
    <source>
        <dbReference type="Proteomes" id="UP001327560"/>
    </source>
</evidence>
<keyword evidence="4 6" id="KW-1133">Transmembrane helix</keyword>
<dbReference type="GO" id="GO:0016020">
    <property type="term" value="C:membrane"/>
    <property type="evidence" value="ECO:0007669"/>
    <property type="project" value="UniProtKB-SubCell"/>
</dbReference>